<dbReference type="RefSeq" id="WP_189606568.1">
    <property type="nucleotide sequence ID" value="NZ_BMXR01000001.1"/>
</dbReference>
<sequence>MNTTKNERYIAIVYFSANGTTAAMAGQVAEGAGQVDGTRVRQIAIQGKDIVEGRYRNPETYRVLDQMDAIVFGSPTYMGGPAAQFKAFADGISGPRYSEQLWRGKLAAGLTIGGCPNGDQSASLSYMSIMASQLGMIWMNLDVACGHHPDGLNRLGSHLGLTAQPDGTDVNALDLDTACYFGQQLAETVHRFKRVSEW</sequence>
<evidence type="ECO:0000256" key="1">
    <source>
        <dbReference type="ARBA" id="ARBA00001917"/>
    </source>
</evidence>
<feature type="domain" description="Flavodoxin-like" evidence="4">
    <location>
        <begin position="10"/>
        <end position="186"/>
    </location>
</feature>
<dbReference type="GO" id="GO:0009055">
    <property type="term" value="F:electron transfer activity"/>
    <property type="evidence" value="ECO:0007669"/>
    <property type="project" value="InterPro"/>
</dbReference>
<organism evidence="5 6">
    <name type="scientific">Saccharospirillum salsuginis</name>
    <dbReference type="NCBI Taxonomy" id="418750"/>
    <lineage>
        <taxon>Bacteria</taxon>
        <taxon>Pseudomonadati</taxon>
        <taxon>Pseudomonadota</taxon>
        <taxon>Gammaproteobacteria</taxon>
        <taxon>Oceanospirillales</taxon>
        <taxon>Saccharospirillaceae</taxon>
        <taxon>Saccharospirillum</taxon>
    </lineage>
</organism>
<evidence type="ECO:0000259" key="4">
    <source>
        <dbReference type="PROSITE" id="PS50902"/>
    </source>
</evidence>
<dbReference type="PANTHER" id="PTHR30546">
    <property type="entry name" value="FLAVODOXIN-RELATED PROTEIN WRBA-RELATED"/>
    <property type="match status" value="1"/>
</dbReference>
<dbReference type="AlphaFoldDB" id="A0A918N692"/>
<dbReference type="GO" id="GO:0010181">
    <property type="term" value="F:FMN binding"/>
    <property type="evidence" value="ECO:0007669"/>
    <property type="project" value="InterPro"/>
</dbReference>
<keyword evidence="3" id="KW-0288">FMN</keyword>
<accession>A0A918N692</accession>
<dbReference type="InterPro" id="IPR001226">
    <property type="entry name" value="Flavodoxin_CS"/>
</dbReference>
<dbReference type="GO" id="GO:0016020">
    <property type="term" value="C:membrane"/>
    <property type="evidence" value="ECO:0007669"/>
    <property type="project" value="TreeGrafter"/>
</dbReference>
<dbReference type="PROSITE" id="PS00201">
    <property type="entry name" value="FLAVODOXIN"/>
    <property type="match status" value="1"/>
</dbReference>
<gene>
    <name evidence="5" type="ORF">GCM10007392_01330</name>
</gene>
<dbReference type="Proteomes" id="UP000626148">
    <property type="component" value="Unassembled WGS sequence"/>
</dbReference>
<dbReference type="Gene3D" id="3.40.50.360">
    <property type="match status" value="1"/>
</dbReference>
<proteinExistence type="predicted"/>
<dbReference type="GO" id="GO:0003955">
    <property type="term" value="F:NAD(P)H dehydrogenase (quinone) activity"/>
    <property type="evidence" value="ECO:0007669"/>
    <property type="project" value="TreeGrafter"/>
</dbReference>
<comment type="caution">
    <text evidence="5">The sequence shown here is derived from an EMBL/GenBank/DDBJ whole genome shotgun (WGS) entry which is preliminary data.</text>
</comment>
<evidence type="ECO:0000313" key="6">
    <source>
        <dbReference type="Proteomes" id="UP000626148"/>
    </source>
</evidence>
<reference evidence="5" key="1">
    <citation type="journal article" date="2014" name="Int. J. Syst. Evol. Microbiol.">
        <title>Complete genome sequence of Corynebacterium casei LMG S-19264T (=DSM 44701T), isolated from a smear-ripened cheese.</title>
        <authorList>
            <consortium name="US DOE Joint Genome Institute (JGI-PGF)"/>
            <person name="Walter F."/>
            <person name="Albersmeier A."/>
            <person name="Kalinowski J."/>
            <person name="Ruckert C."/>
        </authorList>
    </citation>
    <scope>NUCLEOTIDE SEQUENCE</scope>
    <source>
        <strain evidence="5">KCTC 22169</strain>
    </source>
</reference>
<keyword evidence="6" id="KW-1185">Reference proteome</keyword>
<evidence type="ECO:0000313" key="5">
    <source>
        <dbReference type="EMBL" id="GGX38823.1"/>
    </source>
</evidence>
<evidence type="ECO:0000256" key="3">
    <source>
        <dbReference type="ARBA" id="ARBA00022643"/>
    </source>
</evidence>
<dbReference type="SUPFAM" id="SSF52218">
    <property type="entry name" value="Flavoproteins"/>
    <property type="match status" value="1"/>
</dbReference>
<dbReference type="PANTHER" id="PTHR30546:SF23">
    <property type="entry name" value="FLAVOPROTEIN-LIKE PROTEIN YCP4-RELATED"/>
    <property type="match status" value="1"/>
</dbReference>
<dbReference type="InterPro" id="IPR005025">
    <property type="entry name" value="FMN_Rdtase-like_dom"/>
</dbReference>
<dbReference type="PROSITE" id="PS50902">
    <property type="entry name" value="FLAVODOXIN_LIKE"/>
    <property type="match status" value="1"/>
</dbReference>
<reference evidence="5" key="2">
    <citation type="submission" date="2020-09" db="EMBL/GenBank/DDBJ databases">
        <authorList>
            <person name="Sun Q."/>
            <person name="Kim S."/>
        </authorList>
    </citation>
    <scope>NUCLEOTIDE SEQUENCE</scope>
    <source>
        <strain evidence="5">KCTC 22169</strain>
    </source>
</reference>
<dbReference type="EMBL" id="BMXR01000001">
    <property type="protein sequence ID" value="GGX38823.1"/>
    <property type="molecule type" value="Genomic_DNA"/>
</dbReference>
<name>A0A918N692_9GAMM</name>
<dbReference type="InterPro" id="IPR008254">
    <property type="entry name" value="Flavodoxin/NO_synth"/>
</dbReference>
<dbReference type="InterPro" id="IPR029039">
    <property type="entry name" value="Flavoprotein-like_sf"/>
</dbReference>
<evidence type="ECO:0000256" key="2">
    <source>
        <dbReference type="ARBA" id="ARBA00022630"/>
    </source>
</evidence>
<keyword evidence="2" id="KW-0285">Flavoprotein</keyword>
<comment type="cofactor">
    <cofactor evidence="1">
        <name>FMN</name>
        <dbReference type="ChEBI" id="CHEBI:58210"/>
    </cofactor>
</comment>
<protein>
    <submittedName>
        <fullName evidence="5">Flavodoxin</fullName>
    </submittedName>
</protein>
<dbReference type="Pfam" id="PF03358">
    <property type="entry name" value="FMN_red"/>
    <property type="match status" value="1"/>
</dbReference>